<dbReference type="GO" id="GO:0004129">
    <property type="term" value="F:cytochrome-c oxidase activity"/>
    <property type="evidence" value="ECO:0007669"/>
    <property type="project" value="UniProtKB-EC"/>
</dbReference>
<keyword evidence="5 15" id="KW-0349">Heme</keyword>
<feature type="transmembrane region" description="Helical" evidence="16">
    <location>
        <begin position="451"/>
        <end position="473"/>
    </location>
</feature>
<dbReference type="GO" id="GO:0020037">
    <property type="term" value="F:heme binding"/>
    <property type="evidence" value="ECO:0007669"/>
    <property type="project" value="InterPro"/>
</dbReference>
<feature type="transmembrane region" description="Helical" evidence="16">
    <location>
        <begin position="12"/>
        <end position="33"/>
    </location>
</feature>
<protein>
    <recommendedName>
        <fullName evidence="15">Cytochrome c oxidase subunit 1</fullName>
        <ecNumber evidence="15">7.1.1.9</ecNumber>
    </recommendedName>
</protein>
<comment type="cofactor">
    <cofactor evidence="1">
        <name>heme</name>
        <dbReference type="ChEBI" id="CHEBI:30413"/>
    </cofactor>
</comment>
<evidence type="ECO:0000256" key="7">
    <source>
        <dbReference type="ARBA" id="ARBA00022692"/>
    </source>
</evidence>
<accession>A0A222U9V6</accession>
<dbReference type="GO" id="GO:0015990">
    <property type="term" value="P:electron transport coupled proton transport"/>
    <property type="evidence" value="ECO:0007669"/>
    <property type="project" value="TreeGrafter"/>
</dbReference>
<feature type="transmembrane region" description="Helical" evidence="16">
    <location>
        <begin position="311"/>
        <end position="335"/>
    </location>
</feature>
<dbReference type="InterPro" id="IPR036927">
    <property type="entry name" value="Cyt_c_oxase-like_su1_sf"/>
</dbReference>
<comment type="pathway">
    <text evidence="3 15">Energy metabolism; oxidative phosphorylation.</text>
</comment>
<keyword evidence="8 15" id="KW-0479">Metal-binding</keyword>
<keyword evidence="6 15" id="KW-0679">Respiratory chain</keyword>
<evidence type="ECO:0000256" key="3">
    <source>
        <dbReference type="ARBA" id="ARBA00004673"/>
    </source>
</evidence>
<dbReference type="GO" id="GO:0006123">
    <property type="term" value="P:mitochondrial electron transport, cytochrome c to oxygen"/>
    <property type="evidence" value="ECO:0007669"/>
    <property type="project" value="TreeGrafter"/>
</dbReference>
<keyword evidence="4 15" id="KW-0813">Transport</keyword>
<dbReference type="GeneID" id="33911084"/>
<dbReference type="PANTHER" id="PTHR10422">
    <property type="entry name" value="CYTOCHROME C OXIDASE SUBUNIT 1"/>
    <property type="match status" value="1"/>
</dbReference>
<keyword evidence="15" id="KW-0999">Mitochondrion inner membrane</keyword>
<comment type="function">
    <text evidence="15">Component of the cytochrome c oxidase, the last enzyme in the mitochondrial electron transport chain which drives oxidative phosphorylation. The respiratory chain contains 3 multisubunit complexes succinate dehydrogenase (complex II, CII), ubiquinol-cytochrome c oxidoreductase (cytochrome b-c1 complex, complex III, CIII) and cytochrome c oxidase (complex IV, CIV), that cooperate to transfer electrons derived from NADH and succinate to molecular oxygen, creating an electrochemical gradient over the inner membrane that drives transmembrane transport and the ATP synthase. Cytochrome c oxidase is the component of the respiratory chain that catalyzes the reduction of oxygen to water. Electrons originating from reduced cytochrome c in the intermembrane space (IMS) are transferred via the dinuclear copper A center (CU(A)) of subunit 2 and heme A of subunit 1 to the active site in subunit 1, a binuclear center (BNC) formed by heme A3 and copper B (CU(B)). The BNC reduces molecular oxygen to 2 water molecules using 4 electrons from cytochrome c in the IMS and 4 protons from the mitochondrial matrix.</text>
</comment>
<organism evidence="18">
    <name type="scientific">Hypogymnia vittata</name>
    <dbReference type="NCBI Taxonomy" id="315943"/>
    <lineage>
        <taxon>Eukaryota</taxon>
        <taxon>Fungi</taxon>
        <taxon>Dikarya</taxon>
        <taxon>Ascomycota</taxon>
        <taxon>Pezizomycotina</taxon>
        <taxon>Lecanoromycetes</taxon>
        <taxon>OSLEUM clade</taxon>
        <taxon>Lecanoromycetidae</taxon>
        <taxon>Lecanorales</taxon>
        <taxon>Lecanorineae</taxon>
        <taxon>Parmeliaceae</taxon>
        <taxon>Hypogymnia</taxon>
    </lineage>
</organism>
<gene>
    <name evidence="18" type="primary">cox1</name>
</gene>
<dbReference type="GO" id="GO:0005743">
    <property type="term" value="C:mitochondrial inner membrane"/>
    <property type="evidence" value="ECO:0007669"/>
    <property type="project" value="UniProtKB-SubCell"/>
</dbReference>
<evidence type="ECO:0000256" key="1">
    <source>
        <dbReference type="ARBA" id="ARBA00001971"/>
    </source>
</evidence>
<evidence type="ECO:0000313" key="18">
    <source>
        <dbReference type="EMBL" id="ASR12309.1"/>
    </source>
</evidence>
<feature type="transmembrane region" description="Helical" evidence="16">
    <location>
        <begin position="383"/>
        <end position="405"/>
    </location>
</feature>
<comment type="subcellular location">
    <subcellularLocation>
        <location evidence="2">Membrane</location>
        <topology evidence="2">Multi-pass membrane protein</topology>
    </subcellularLocation>
    <subcellularLocation>
        <location evidence="15">Mitochondrion inner membrane</location>
        <topology evidence="15">Multi-pass membrane protein</topology>
    </subcellularLocation>
</comment>
<sequence length="612" mass="67934">MIWCVKAHPYKYITIRLCKVFLTIIYIDLFFLLPIPTNIPTQPQWRTKCELTSSKDLKKAYEVSAINMKNKLHINKNKISLWLERWFLSSNAKDIGVLYLIFALLSGLIGTAFSVLIRLELSGPGVQFIADNQLYNSIITAHAIVMIFFMVMPAMIGGFGNFLLPLLVGGPDMAFPRLNNISFWLLIPSIALFLFASGIENGAGTGWTLYPPLSGIQSHSGPSVDLAIFALHLSGISSLLGAMNFITTILNMRSPGIRLHKLALFGWAVVITAVLLLLSLPVLAGGITMILTDRNFNTSFFEAAGGGDPILYQHLFWFFGHPEVYILIIPGFGVISTTISASSNKSVFGYLGMVYAMMSIGVLGFVVWSHHMYSVGLDVDTRAYFTAATLIIAVPTGIKIFSWLATCYGGSFQLTPFMLFALGFVFMFTVGGLSGVVLANASLDIAFHDTYYVVAHFHYVLSMGAVFALYSAWYFWIPKILGVDYNRSWGKAHFWILFIGVNVTFFPQHFLGLQGMPRRISDYPDAFAGWNLVSSFGSIISVIATWLFLYILYVQLVEGKATSRYPWLTPEFCSDTLQTHLTRAFNSLEWGLNSPPRPHAFASLPLQSSLIG</sequence>
<keyword evidence="13 15" id="KW-0186">Copper</keyword>
<feature type="domain" description="Cytochrome oxidase subunit I profile" evidence="17">
    <location>
        <begin position="80"/>
        <end position="608"/>
    </location>
</feature>
<dbReference type="SUPFAM" id="SSF81442">
    <property type="entry name" value="Cytochrome c oxidase subunit I-like"/>
    <property type="match status" value="1"/>
</dbReference>
<dbReference type="EMBL" id="KY362374">
    <property type="protein sequence ID" value="ASR12309.1"/>
    <property type="molecule type" value="Genomic_DNA"/>
</dbReference>
<dbReference type="UniPathway" id="UPA00705"/>
<dbReference type="CDD" id="cd01663">
    <property type="entry name" value="Cyt_c_Oxidase_I"/>
    <property type="match status" value="1"/>
</dbReference>
<keyword evidence="10 15" id="KW-0249">Electron transport</keyword>
<comment type="similarity">
    <text evidence="15">Belongs to the heme-copper respiratory oxidase family.</text>
</comment>
<keyword evidence="15 18" id="KW-0496">Mitochondrion</keyword>
<dbReference type="InterPro" id="IPR000883">
    <property type="entry name" value="Cyt_C_Oxase_1"/>
</dbReference>
<keyword evidence="7 15" id="KW-0812">Transmembrane</keyword>
<evidence type="ECO:0000259" key="17">
    <source>
        <dbReference type="PROSITE" id="PS50855"/>
    </source>
</evidence>
<evidence type="ECO:0000256" key="16">
    <source>
        <dbReference type="SAM" id="Phobius"/>
    </source>
</evidence>
<evidence type="ECO:0000256" key="2">
    <source>
        <dbReference type="ARBA" id="ARBA00004141"/>
    </source>
</evidence>
<reference evidence="18" key="1">
    <citation type="submission" date="2016-12" db="EMBL/GenBank/DDBJ databases">
        <title>Hypogymnia vittata mitochonrial genome annotation.</title>
        <authorList>
            <person name="Theobald E.M."/>
            <person name="Keepers K.G."/>
            <person name="Pogoda C.S."/>
            <person name="Kane N.C."/>
            <person name="Lendermer J.C."/>
            <person name="Tripp E.A."/>
            <person name="Persinger J."/>
        </authorList>
    </citation>
    <scope>NUCLEOTIDE SEQUENCE</scope>
</reference>
<evidence type="ECO:0000256" key="13">
    <source>
        <dbReference type="ARBA" id="ARBA00023008"/>
    </source>
</evidence>
<feature type="transmembrane region" description="Helical" evidence="16">
    <location>
        <begin position="226"/>
        <end position="250"/>
    </location>
</feature>
<dbReference type="GO" id="GO:0045277">
    <property type="term" value="C:respiratory chain complex IV"/>
    <property type="evidence" value="ECO:0007669"/>
    <property type="project" value="InterPro"/>
</dbReference>
<feature type="transmembrane region" description="Helical" evidence="16">
    <location>
        <begin position="262"/>
        <end position="291"/>
    </location>
</feature>
<evidence type="ECO:0000256" key="4">
    <source>
        <dbReference type="ARBA" id="ARBA00022448"/>
    </source>
</evidence>
<dbReference type="PANTHER" id="PTHR10422:SF18">
    <property type="entry name" value="CYTOCHROME C OXIDASE SUBUNIT 1"/>
    <property type="match status" value="1"/>
</dbReference>
<evidence type="ECO:0000256" key="14">
    <source>
        <dbReference type="ARBA" id="ARBA00023136"/>
    </source>
</evidence>
<evidence type="ECO:0000256" key="12">
    <source>
        <dbReference type="ARBA" id="ARBA00023004"/>
    </source>
</evidence>
<dbReference type="FunFam" id="1.20.210.10:FF:000001">
    <property type="entry name" value="Cytochrome c oxidase subunit 1"/>
    <property type="match status" value="1"/>
</dbReference>
<dbReference type="InterPro" id="IPR023616">
    <property type="entry name" value="Cyt_c_oxase-like_su1_dom"/>
</dbReference>
<dbReference type="PROSITE" id="PS50855">
    <property type="entry name" value="COX1"/>
    <property type="match status" value="1"/>
</dbReference>
<evidence type="ECO:0000256" key="11">
    <source>
        <dbReference type="ARBA" id="ARBA00022989"/>
    </source>
</evidence>
<dbReference type="InterPro" id="IPR033944">
    <property type="entry name" value="Cyt_c_oxase_su1_dom"/>
</dbReference>
<feature type="transmembrane region" description="Helical" evidence="16">
    <location>
        <begin position="417"/>
        <end position="439"/>
    </location>
</feature>
<proteinExistence type="inferred from homology"/>
<feature type="transmembrane region" description="Helical" evidence="16">
    <location>
        <begin position="494"/>
        <end position="512"/>
    </location>
</feature>
<name>A0A222U9V6_9LECA</name>
<evidence type="ECO:0000256" key="5">
    <source>
        <dbReference type="ARBA" id="ARBA00022617"/>
    </source>
</evidence>
<dbReference type="RefSeq" id="YP_009420963.1">
    <property type="nucleotide sequence ID" value="NC_035730.1"/>
</dbReference>
<dbReference type="EC" id="7.1.1.9" evidence="15"/>
<keyword evidence="14 15" id="KW-0472">Membrane</keyword>
<comment type="catalytic activity">
    <reaction evidence="15">
        <text>4 Fe(II)-[cytochrome c] + O2 + 8 H(+)(in) = 4 Fe(III)-[cytochrome c] + 2 H2O + 4 H(+)(out)</text>
        <dbReference type="Rhea" id="RHEA:11436"/>
        <dbReference type="Rhea" id="RHEA-COMP:10350"/>
        <dbReference type="Rhea" id="RHEA-COMP:14399"/>
        <dbReference type="ChEBI" id="CHEBI:15377"/>
        <dbReference type="ChEBI" id="CHEBI:15378"/>
        <dbReference type="ChEBI" id="CHEBI:15379"/>
        <dbReference type="ChEBI" id="CHEBI:29033"/>
        <dbReference type="ChEBI" id="CHEBI:29034"/>
        <dbReference type="EC" id="7.1.1.9"/>
    </reaction>
</comment>
<evidence type="ECO:0000256" key="8">
    <source>
        <dbReference type="ARBA" id="ARBA00022723"/>
    </source>
</evidence>
<dbReference type="InterPro" id="IPR023615">
    <property type="entry name" value="Cyt_c_Oxase_su1_BS"/>
</dbReference>
<feature type="transmembrane region" description="Helical" evidence="16">
    <location>
        <begin position="532"/>
        <end position="554"/>
    </location>
</feature>
<feature type="transmembrane region" description="Helical" evidence="16">
    <location>
        <begin position="139"/>
        <end position="169"/>
    </location>
</feature>
<keyword evidence="11 16" id="KW-1133">Transmembrane helix</keyword>
<keyword evidence="9" id="KW-1278">Translocase</keyword>
<evidence type="ECO:0000256" key="6">
    <source>
        <dbReference type="ARBA" id="ARBA00022660"/>
    </source>
</evidence>
<dbReference type="PROSITE" id="PS00077">
    <property type="entry name" value="COX1_CUB"/>
    <property type="match status" value="1"/>
</dbReference>
<evidence type="ECO:0000256" key="9">
    <source>
        <dbReference type="ARBA" id="ARBA00022967"/>
    </source>
</evidence>
<evidence type="ECO:0000256" key="15">
    <source>
        <dbReference type="RuleBase" id="RU000369"/>
    </source>
</evidence>
<dbReference type="PRINTS" id="PR01165">
    <property type="entry name" value="CYCOXIDASEI"/>
</dbReference>
<dbReference type="Pfam" id="PF00115">
    <property type="entry name" value="COX1"/>
    <property type="match status" value="1"/>
</dbReference>
<feature type="transmembrane region" description="Helical" evidence="16">
    <location>
        <begin position="347"/>
        <end position="371"/>
    </location>
</feature>
<dbReference type="Gene3D" id="1.20.210.10">
    <property type="entry name" value="Cytochrome c oxidase-like, subunit I domain"/>
    <property type="match status" value="1"/>
</dbReference>
<evidence type="ECO:0000256" key="10">
    <source>
        <dbReference type="ARBA" id="ARBA00022982"/>
    </source>
</evidence>
<dbReference type="GO" id="GO:0046872">
    <property type="term" value="F:metal ion binding"/>
    <property type="evidence" value="ECO:0007669"/>
    <property type="project" value="UniProtKB-KW"/>
</dbReference>
<geneLocation type="mitochondrion" evidence="18"/>
<dbReference type="AlphaFoldDB" id="A0A222U9V6"/>
<keyword evidence="12 15" id="KW-0408">Iron</keyword>
<feature type="transmembrane region" description="Helical" evidence="16">
    <location>
        <begin position="97"/>
        <end position="119"/>
    </location>
</feature>